<dbReference type="Pfam" id="PF16053">
    <property type="entry name" value="MRP-S34"/>
    <property type="match status" value="1"/>
</dbReference>
<evidence type="ECO:0000313" key="1">
    <source>
        <dbReference type="EMBL" id="CAD5225361.1"/>
    </source>
</evidence>
<dbReference type="EMBL" id="CAJFCW020000005">
    <property type="protein sequence ID" value="CAG9120772.1"/>
    <property type="molecule type" value="Genomic_DNA"/>
</dbReference>
<dbReference type="Proteomes" id="UP000614601">
    <property type="component" value="Unassembled WGS sequence"/>
</dbReference>
<comment type="caution">
    <text evidence="1">The sequence shown here is derived from an EMBL/GenBank/DDBJ whole genome shotgun (WGS) entry which is preliminary data.</text>
</comment>
<dbReference type="AlphaFoldDB" id="A0A811LAX9"/>
<dbReference type="GO" id="GO:0003735">
    <property type="term" value="F:structural constituent of ribosome"/>
    <property type="evidence" value="ECO:0007669"/>
    <property type="project" value="InterPro"/>
</dbReference>
<name>A0A811LAX9_9BILA</name>
<evidence type="ECO:0008006" key="3">
    <source>
        <dbReference type="Google" id="ProtNLM"/>
    </source>
</evidence>
<dbReference type="GO" id="GO:0005739">
    <property type="term" value="C:mitochondrion"/>
    <property type="evidence" value="ECO:0007669"/>
    <property type="project" value="InterPro"/>
</dbReference>
<dbReference type="InterPro" id="IPR032053">
    <property type="entry name" value="Ribosomal_mS34"/>
</dbReference>
<organism evidence="1 2">
    <name type="scientific">Bursaphelenchus okinawaensis</name>
    <dbReference type="NCBI Taxonomy" id="465554"/>
    <lineage>
        <taxon>Eukaryota</taxon>
        <taxon>Metazoa</taxon>
        <taxon>Ecdysozoa</taxon>
        <taxon>Nematoda</taxon>
        <taxon>Chromadorea</taxon>
        <taxon>Rhabditida</taxon>
        <taxon>Tylenchina</taxon>
        <taxon>Tylenchomorpha</taxon>
        <taxon>Aphelenchoidea</taxon>
        <taxon>Aphelenchoididae</taxon>
        <taxon>Bursaphelenchus</taxon>
    </lineage>
</organism>
<protein>
    <recommendedName>
        <fullName evidence="3">28S ribosomal protein S34, mitochondrial</fullName>
    </recommendedName>
</protein>
<accession>A0A811LAX9</accession>
<dbReference type="PANTHER" id="PTHR28589:SF1">
    <property type="entry name" value="SMALL RIBOSOMAL SUBUNIT PROTEIN MS34"/>
    <property type="match status" value="1"/>
</dbReference>
<dbReference type="EMBL" id="CAJFDH010000005">
    <property type="protein sequence ID" value="CAD5225361.1"/>
    <property type="molecule type" value="Genomic_DNA"/>
</dbReference>
<proteinExistence type="predicted"/>
<gene>
    <name evidence="1" type="ORF">BOKJ2_LOCUS11540</name>
</gene>
<dbReference type="Proteomes" id="UP000783686">
    <property type="component" value="Unassembled WGS sequence"/>
</dbReference>
<dbReference type="PANTHER" id="PTHR28589">
    <property type="entry name" value="28S RIBOSOMAL PROTEIN S34, MITOCHONDRIAL"/>
    <property type="match status" value="1"/>
</dbReference>
<dbReference type="OrthoDB" id="16434at2759"/>
<evidence type="ECO:0000313" key="2">
    <source>
        <dbReference type="Proteomes" id="UP000614601"/>
    </source>
</evidence>
<keyword evidence="2" id="KW-1185">Reference proteome</keyword>
<reference evidence="1" key="1">
    <citation type="submission" date="2020-09" db="EMBL/GenBank/DDBJ databases">
        <authorList>
            <person name="Kikuchi T."/>
        </authorList>
    </citation>
    <scope>NUCLEOTIDE SEQUENCE</scope>
    <source>
        <strain evidence="1">SH1</strain>
    </source>
</reference>
<sequence>MAAPALRFVGNYDVAAEGKCLWEILCQLRNLGAGRIVTKTEWQLRWPNQSSYLKIVHARPEMDPWLHKGKVWAEWTFRGRNMGVYEFSNDLNRADWKLVHKHEEHKLLDNKSTVSDIVLPSTFPLPPLQRYLSQRAAKKSGVKYDGKRDGRASLDVCLDPQFNVYKDLIKQKEPTNHSDSIYKEVDPQVYLDWYGQVLPTKVETWSLGPASYEPRWKVEKPAE</sequence>